<organism evidence="2 3">
    <name type="scientific">Acinetobacter pecorum</name>
    <dbReference type="NCBI Taxonomy" id="2762215"/>
    <lineage>
        <taxon>Bacteria</taxon>
        <taxon>Pseudomonadati</taxon>
        <taxon>Pseudomonadota</taxon>
        <taxon>Gammaproteobacteria</taxon>
        <taxon>Moraxellales</taxon>
        <taxon>Moraxellaceae</taxon>
        <taxon>Acinetobacter</taxon>
    </lineage>
</organism>
<feature type="domain" description="DUF1330" evidence="1">
    <location>
        <begin position="2"/>
        <end position="93"/>
    </location>
</feature>
<gene>
    <name evidence="2" type="ORF">H9629_15020</name>
</gene>
<dbReference type="InterPro" id="IPR011008">
    <property type="entry name" value="Dimeric_a/b-barrel"/>
</dbReference>
<accession>A0ABR8W1L2</accession>
<comment type="caution">
    <text evidence="2">The sequence shown here is derived from an EMBL/GenBank/DDBJ whole genome shotgun (WGS) entry which is preliminary data.</text>
</comment>
<evidence type="ECO:0000313" key="3">
    <source>
        <dbReference type="Proteomes" id="UP000621930"/>
    </source>
</evidence>
<dbReference type="InterPro" id="IPR010753">
    <property type="entry name" value="DUF1330"/>
</dbReference>
<name>A0ABR8W1L2_9GAMM</name>
<dbReference type="EMBL" id="JACSPT010000033">
    <property type="protein sequence ID" value="MBD8010631.1"/>
    <property type="molecule type" value="Genomic_DNA"/>
</dbReference>
<evidence type="ECO:0000313" key="2">
    <source>
        <dbReference type="EMBL" id="MBD8010631.1"/>
    </source>
</evidence>
<dbReference type="RefSeq" id="WP_177155621.1">
    <property type="nucleotide sequence ID" value="NZ_JACSPT010000033.1"/>
</dbReference>
<dbReference type="PANTHER" id="PTHR41521:SF4">
    <property type="entry name" value="BLR0684 PROTEIN"/>
    <property type="match status" value="1"/>
</dbReference>
<sequence length="95" mass="10838">MSAYWIAHVTIHDMEKYKRYMSIAPLAFEKYGAKFLARGGKATCLEGAEYERHIIIEFSDLATAQACYYSEEYARARAARENCADVMITIVESLN</sequence>
<dbReference type="SUPFAM" id="SSF54909">
    <property type="entry name" value="Dimeric alpha+beta barrel"/>
    <property type="match status" value="1"/>
</dbReference>
<keyword evidence="3" id="KW-1185">Reference proteome</keyword>
<dbReference type="Gene3D" id="3.30.70.100">
    <property type="match status" value="1"/>
</dbReference>
<reference evidence="2 3" key="1">
    <citation type="submission" date="2020-08" db="EMBL/GenBank/DDBJ databases">
        <title>A Genomic Blueprint of the Chicken Gut Microbiome.</title>
        <authorList>
            <person name="Gilroy R."/>
            <person name="Ravi A."/>
            <person name="Getino M."/>
            <person name="Pursley I."/>
            <person name="Horton D.L."/>
            <person name="Alikhan N.-F."/>
            <person name="Baker D."/>
            <person name="Gharbi K."/>
            <person name="Hall N."/>
            <person name="Watson M."/>
            <person name="Adriaenssens E.M."/>
            <person name="Foster-Nyarko E."/>
            <person name="Jarju S."/>
            <person name="Secka A."/>
            <person name="Antonio M."/>
            <person name="Oren A."/>
            <person name="Chaudhuri R."/>
            <person name="La Ragione R.M."/>
            <person name="Hildebrand F."/>
            <person name="Pallen M.J."/>
        </authorList>
    </citation>
    <scope>NUCLEOTIDE SEQUENCE [LARGE SCALE GENOMIC DNA]</scope>
    <source>
        <strain evidence="2 3">Sa1BUA6</strain>
    </source>
</reference>
<evidence type="ECO:0000259" key="1">
    <source>
        <dbReference type="Pfam" id="PF07045"/>
    </source>
</evidence>
<proteinExistence type="predicted"/>
<dbReference type="Proteomes" id="UP000621930">
    <property type="component" value="Unassembled WGS sequence"/>
</dbReference>
<protein>
    <submittedName>
        <fullName evidence="2">DUF1330 domain-containing protein</fullName>
    </submittedName>
</protein>
<dbReference type="Pfam" id="PF07045">
    <property type="entry name" value="DUF1330"/>
    <property type="match status" value="1"/>
</dbReference>
<dbReference type="PANTHER" id="PTHR41521">
    <property type="match status" value="1"/>
</dbReference>